<evidence type="ECO:0000256" key="3">
    <source>
        <dbReference type="ARBA" id="ARBA00022475"/>
    </source>
</evidence>
<dbReference type="SUPFAM" id="SSF161098">
    <property type="entry name" value="MetI-like"/>
    <property type="match status" value="1"/>
</dbReference>
<feature type="domain" description="ABC transmembrane type-1" evidence="9">
    <location>
        <begin position="17"/>
        <end position="206"/>
    </location>
</feature>
<evidence type="ECO:0000259" key="9">
    <source>
        <dbReference type="PROSITE" id="PS50928"/>
    </source>
</evidence>
<dbReference type="RefSeq" id="WP_039636934.1">
    <property type="nucleotide sequence ID" value="NZ_AYSO01000020.1"/>
</dbReference>
<dbReference type="FunFam" id="1.10.3720.10:FF:000033">
    <property type="entry name" value="Polar amino acid ABC transporter permease"/>
    <property type="match status" value="1"/>
</dbReference>
<comment type="similarity">
    <text evidence="8">Belongs to the binding-protein-dependent transport system permease family.</text>
</comment>
<evidence type="ECO:0000256" key="7">
    <source>
        <dbReference type="ARBA" id="ARBA00023136"/>
    </source>
</evidence>
<feature type="transmembrane region" description="Helical" evidence="8">
    <location>
        <begin position="49"/>
        <end position="74"/>
    </location>
</feature>
<evidence type="ECO:0000256" key="2">
    <source>
        <dbReference type="ARBA" id="ARBA00022448"/>
    </source>
</evidence>
<dbReference type="OrthoDB" id="9787841at2"/>
<dbReference type="STRING" id="29341.RSJ17_06935"/>
<dbReference type="PANTHER" id="PTHR30614:SF0">
    <property type="entry name" value="L-CYSTINE TRANSPORT SYSTEM PERMEASE PROTEIN TCYL"/>
    <property type="match status" value="1"/>
</dbReference>
<evidence type="ECO:0000256" key="1">
    <source>
        <dbReference type="ARBA" id="ARBA00004651"/>
    </source>
</evidence>
<keyword evidence="3" id="KW-1003">Cell membrane</keyword>
<comment type="caution">
    <text evidence="10">The sequence shown here is derived from an EMBL/GenBank/DDBJ whole genome shotgun (WGS) entry which is preliminary data.</text>
</comment>
<evidence type="ECO:0000256" key="5">
    <source>
        <dbReference type="ARBA" id="ARBA00022970"/>
    </source>
</evidence>
<dbReference type="Gene3D" id="1.10.3720.10">
    <property type="entry name" value="MetI-like"/>
    <property type="match status" value="1"/>
</dbReference>
<reference evidence="10 11" key="1">
    <citation type="journal article" date="2015" name="Infect. Genet. Evol.">
        <title>Genomic sequences of six botulinum neurotoxin-producing strains representing three clostridial species illustrate the mobility and diversity of botulinum neurotoxin genes.</title>
        <authorList>
            <person name="Smith T.J."/>
            <person name="Hill K.K."/>
            <person name="Xie G."/>
            <person name="Foley B.T."/>
            <person name="Williamson C.H."/>
            <person name="Foster J.T."/>
            <person name="Johnson S.L."/>
            <person name="Chertkov O."/>
            <person name="Teshima H."/>
            <person name="Gibbons H.S."/>
            <person name="Johnsky L.A."/>
            <person name="Karavis M.A."/>
            <person name="Smith L.A."/>
        </authorList>
    </citation>
    <scope>NUCLEOTIDE SEQUENCE [LARGE SCALE GENOMIC DNA]</scope>
    <source>
        <strain evidence="10 11">CDC 2741</strain>
    </source>
</reference>
<keyword evidence="4 8" id="KW-0812">Transmembrane</keyword>
<dbReference type="CDD" id="cd06261">
    <property type="entry name" value="TM_PBP2"/>
    <property type="match status" value="1"/>
</dbReference>
<dbReference type="InterPro" id="IPR010065">
    <property type="entry name" value="AA_ABC_transptr_permease_3TM"/>
</dbReference>
<evidence type="ECO:0000313" key="11">
    <source>
        <dbReference type="Proteomes" id="UP000031366"/>
    </source>
</evidence>
<feature type="transmembrane region" description="Helical" evidence="8">
    <location>
        <begin position="187"/>
        <end position="209"/>
    </location>
</feature>
<evidence type="ECO:0000256" key="4">
    <source>
        <dbReference type="ARBA" id="ARBA00022692"/>
    </source>
</evidence>
<keyword evidence="6 8" id="KW-1133">Transmembrane helix</keyword>
<dbReference type="PANTHER" id="PTHR30614">
    <property type="entry name" value="MEMBRANE COMPONENT OF AMINO ACID ABC TRANSPORTER"/>
    <property type="match status" value="1"/>
</dbReference>
<dbReference type="PROSITE" id="PS50928">
    <property type="entry name" value="ABC_TM1"/>
    <property type="match status" value="1"/>
</dbReference>
<keyword evidence="7 8" id="KW-0472">Membrane</keyword>
<dbReference type="InterPro" id="IPR043429">
    <property type="entry name" value="ArtM/GltK/GlnP/TcyL/YhdX-like"/>
</dbReference>
<accession>A0A0C1QUN9</accession>
<gene>
    <name evidence="10" type="ORF">U732_826</name>
</gene>
<feature type="transmembrane region" description="Helical" evidence="8">
    <location>
        <begin position="12"/>
        <end position="37"/>
    </location>
</feature>
<keyword evidence="2 8" id="KW-0813">Transport</keyword>
<evidence type="ECO:0000313" key="10">
    <source>
        <dbReference type="EMBL" id="KIE44757.1"/>
    </source>
</evidence>
<dbReference type="NCBIfam" id="TIGR01726">
    <property type="entry name" value="HEQRo_perm_3TM"/>
    <property type="match status" value="1"/>
</dbReference>
<comment type="subcellular location">
    <subcellularLocation>
        <location evidence="1 8">Cell membrane</location>
        <topology evidence="1 8">Multi-pass membrane protein</topology>
    </subcellularLocation>
</comment>
<name>A0A0C1QUN9_9CLOT</name>
<proteinExistence type="inferred from homology"/>
<dbReference type="Proteomes" id="UP000031366">
    <property type="component" value="Unassembled WGS sequence"/>
</dbReference>
<dbReference type="InterPro" id="IPR035906">
    <property type="entry name" value="MetI-like_sf"/>
</dbReference>
<evidence type="ECO:0000256" key="6">
    <source>
        <dbReference type="ARBA" id="ARBA00022989"/>
    </source>
</evidence>
<dbReference type="GO" id="GO:0043190">
    <property type="term" value="C:ATP-binding cassette (ABC) transporter complex"/>
    <property type="evidence" value="ECO:0007669"/>
    <property type="project" value="InterPro"/>
</dbReference>
<dbReference type="EMBL" id="AYSO01000020">
    <property type="protein sequence ID" value="KIE44757.1"/>
    <property type="molecule type" value="Genomic_DNA"/>
</dbReference>
<organism evidence="10 11">
    <name type="scientific">Clostridium argentinense CDC 2741</name>
    <dbReference type="NCBI Taxonomy" id="1418104"/>
    <lineage>
        <taxon>Bacteria</taxon>
        <taxon>Bacillati</taxon>
        <taxon>Bacillota</taxon>
        <taxon>Clostridia</taxon>
        <taxon>Eubacteriales</taxon>
        <taxon>Clostridiaceae</taxon>
        <taxon>Clostridium</taxon>
    </lineage>
</organism>
<dbReference type="GO" id="GO:0006865">
    <property type="term" value="P:amino acid transport"/>
    <property type="evidence" value="ECO:0007669"/>
    <property type="project" value="UniProtKB-KW"/>
</dbReference>
<evidence type="ECO:0000256" key="8">
    <source>
        <dbReference type="RuleBase" id="RU363032"/>
    </source>
</evidence>
<dbReference type="InterPro" id="IPR000515">
    <property type="entry name" value="MetI-like"/>
</dbReference>
<dbReference type="GO" id="GO:0022857">
    <property type="term" value="F:transmembrane transporter activity"/>
    <property type="evidence" value="ECO:0007669"/>
    <property type="project" value="InterPro"/>
</dbReference>
<dbReference type="AlphaFoldDB" id="A0A0C1QUN9"/>
<protein>
    <submittedName>
        <fullName evidence="10">Amino ABC transporter, permease, 3-TM region, His/Glu/Gln/Arg/opine family domain protein</fullName>
    </submittedName>
</protein>
<keyword evidence="5" id="KW-0029">Amino-acid transport</keyword>
<sequence>MKFDIIFDNLKYILQATSVTIKITLVSFILSILIGVIIGTIKSSKPPKIVNFILSVYIEINRGIPLLILLFFIYYGLPSIGIKMSSFTAAILGLSLNSGAYISEIFRTSILAVPIGQNEAAYTLGMNKFQILFHIIYPQAIRIALPPLVNSFSSVLKDSSLVSVLAITELTRSGQLIYTRTSRPFEIYLLVGLLYFTMVFIISTISKILEKNITNKYSI</sequence>
<dbReference type="Pfam" id="PF00528">
    <property type="entry name" value="BPD_transp_1"/>
    <property type="match status" value="1"/>
</dbReference>
<keyword evidence="11" id="KW-1185">Reference proteome</keyword>